<dbReference type="InParanoid" id="A0A0C3GPR7"/>
<name>A0A0C3GPR7_OIDMZ</name>
<dbReference type="Pfam" id="PF01370">
    <property type="entry name" value="Epimerase"/>
    <property type="match status" value="1"/>
</dbReference>
<dbReference type="STRING" id="913774.A0A0C3GPR7"/>
<reference evidence="2 3" key="1">
    <citation type="submission" date="2014-04" db="EMBL/GenBank/DDBJ databases">
        <authorList>
            <consortium name="DOE Joint Genome Institute"/>
            <person name="Kuo A."/>
            <person name="Martino E."/>
            <person name="Perotto S."/>
            <person name="Kohler A."/>
            <person name="Nagy L.G."/>
            <person name="Floudas D."/>
            <person name="Copeland A."/>
            <person name="Barry K.W."/>
            <person name="Cichocki N."/>
            <person name="Veneault-Fourrey C."/>
            <person name="LaButti K."/>
            <person name="Lindquist E.A."/>
            <person name="Lipzen A."/>
            <person name="Lundell T."/>
            <person name="Morin E."/>
            <person name="Murat C."/>
            <person name="Sun H."/>
            <person name="Tunlid A."/>
            <person name="Henrissat B."/>
            <person name="Grigoriev I.V."/>
            <person name="Hibbett D.S."/>
            <person name="Martin F."/>
            <person name="Nordberg H.P."/>
            <person name="Cantor M.N."/>
            <person name="Hua S.X."/>
        </authorList>
    </citation>
    <scope>NUCLEOTIDE SEQUENCE [LARGE SCALE GENOMIC DNA]</scope>
    <source>
        <strain evidence="2 3">Zn</strain>
    </source>
</reference>
<dbReference type="GO" id="GO:0005737">
    <property type="term" value="C:cytoplasm"/>
    <property type="evidence" value="ECO:0007669"/>
    <property type="project" value="TreeGrafter"/>
</dbReference>
<keyword evidence="3" id="KW-1185">Reference proteome</keyword>
<protein>
    <recommendedName>
        <fullName evidence="1">NAD-dependent epimerase/dehydratase domain-containing protein</fullName>
    </recommendedName>
</protein>
<evidence type="ECO:0000313" key="3">
    <source>
        <dbReference type="Proteomes" id="UP000054321"/>
    </source>
</evidence>
<dbReference type="OrthoDB" id="10000533at2759"/>
<dbReference type="Gene3D" id="3.40.50.720">
    <property type="entry name" value="NAD(P)-binding Rossmann-like Domain"/>
    <property type="match status" value="1"/>
</dbReference>
<reference evidence="3" key="2">
    <citation type="submission" date="2015-01" db="EMBL/GenBank/DDBJ databases">
        <title>Evolutionary Origins and Diversification of the Mycorrhizal Mutualists.</title>
        <authorList>
            <consortium name="DOE Joint Genome Institute"/>
            <consortium name="Mycorrhizal Genomics Consortium"/>
            <person name="Kohler A."/>
            <person name="Kuo A."/>
            <person name="Nagy L.G."/>
            <person name="Floudas D."/>
            <person name="Copeland A."/>
            <person name="Barry K.W."/>
            <person name="Cichocki N."/>
            <person name="Veneault-Fourrey C."/>
            <person name="LaButti K."/>
            <person name="Lindquist E.A."/>
            <person name="Lipzen A."/>
            <person name="Lundell T."/>
            <person name="Morin E."/>
            <person name="Murat C."/>
            <person name="Riley R."/>
            <person name="Ohm R."/>
            <person name="Sun H."/>
            <person name="Tunlid A."/>
            <person name="Henrissat B."/>
            <person name="Grigoriev I.V."/>
            <person name="Hibbett D.S."/>
            <person name="Martin F."/>
        </authorList>
    </citation>
    <scope>NUCLEOTIDE SEQUENCE [LARGE SCALE GENOMIC DNA]</scope>
    <source>
        <strain evidence="3">Zn</strain>
    </source>
</reference>
<proteinExistence type="predicted"/>
<accession>A0A0C3GPR7</accession>
<evidence type="ECO:0000313" key="2">
    <source>
        <dbReference type="EMBL" id="KIM93394.1"/>
    </source>
</evidence>
<dbReference type="HOGENOM" id="CLU_007383_12_3_1"/>
<organism evidence="2 3">
    <name type="scientific">Oidiodendron maius (strain Zn)</name>
    <dbReference type="NCBI Taxonomy" id="913774"/>
    <lineage>
        <taxon>Eukaryota</taxon>
        <taxon>Fungi</taxon>
        <taxon>Dikarya</taxon>
        <taxon>Ascomycota</taxon>
        <taxon>Pezizomycotina</taxon>
        <taxon>Leotiomycetes</taxon>
        <taxon>Leotiomycetes incertae sedis</taxon>
        <taxon>Myxotrichaceae</taxon>
        <taxon>Oidiodendron</taxon>
    </lineage>
</organism>
<dbReference type="InterPro" id="IPR001509">
    <property type="entry name" value="Epimerase_deHydtase"/>
</dbReference>
<feature type="domain" description="NAD-dependent epimerase/dehydratase" evidence="1">
    <location>
        <begin position="4"/>
        <end position="229"/>
    </location>
</feature>
<dbReference type="PANTHER" id="PTHR48079">
    <property type="entry name" value="PROTEIN YEEZ"/>
    <property type="match status" value="1"/>
</dbReference>
<dbReference type="InterPro" id="IPR036291">
    <property type="entry name" value="NAD(P)-bd_dom_sf"/>
</dbReference>
<dbReference type="Proteomes" id="UP000054321">
    <property type="component" value="Unassembled WGS sequence"/>
</dbReference>
<dbReference type="InterPro" id="IPR051783">
    <property type="entry name" value="NAD(P)-dependent_oxidoreduct"/>
</dbReference>
<dbReference type="GO" id="GO:0004029">
    <property type="term" value="F:aldehyde dehydrogenase (NAD+) activity"/>
    <property type="evidence" value="ECO:0007669"/>
    <property type="project" value="TreeGrafter"/>
</dbReference>
<dbReference type="PANTHER" id="PTHR48079:SF3">
    <property type="entry name" value="NAD-DEPENDENT EPIMERASE_DEHYDRATASE DOMAIN-CONTAINING PROTEIN"/>
    <property type="match status" value="1"/>
</dbReference>
<dbReference type="SUPFAM" id="SSF51735">
    <property type="entry name" value="NAD(P)-binding Rossmann-fold domains"/>
    <property type="match status" value="1"/>
</dbReference>
<dbReference type="EMBL" id="KN832896">
    <property type="protein sequence ID" value="KIM93394.1"/>
    <property type="molecule type" value="Genomic_DNA"/>
</dbReference>
<evidence type="ECO:0000259" key="1">
    <source>
        <dbReference type="Pfam" id="PF01370"/>
    </source>
</evidence>
<dbReference type="AlphaFoldDB" id="A0A0C3GPR7"/>
<gene>
    <name evidence="2" type="ORF">OIDMADRAFT_138048</name>
</gene>
<sequence>MVNVLIVGATGYIGHALAQSLVRSGNHRVYGLARTIGKGQGLARVEVIPIIGSISESTELLKAIDTFHINIVVDVSGANQDSRILLESLKSLGHNRASTAVSRGMQHAPKLGFIYTSGTWVHGSSNNPVNDLTPVDVSEAPTPPAQLVSWRAELEKDILDSSDVLDVMIIRPALVYGRSNDIWSSLLQPIYSAVQSGASSAAVAVEPDSRPGLVHVDDVGSGLHCAVEKLPLISGTAVYPVFDLVTSEEAMRDILGAAAREFGFNGTVQLAGTEGNLFANALCTTFNGSSGRAKTILGWEPKRHGFVKDMDIHARAWIASKQETKQS</sequence>